<organism evidence="2">
    <name type="scientific">freshwater metagenome</name>
    <dbReference type="NCBI Taxonomy" id="449393"/>
    <lineage>
        <taxon>unclassified sequences</taxon>
        <taxon>metagenomes</taxon>
        <taxon>ecological metagenomes</taxon>
    </lineage>
</organism>
<accession>A0A6J6E695</accession>
<name>A0A6J6E695_9ZZZZ</name>
<reference evidence="2" key="1">
    <citation type="submission" date="2020-05" db="EMBL/GenBank/DDBJ databases">
        <authorList>
            <person name="Chiriac C."/>
            <person name="Salcher M."/>
            <person name="Ghai R."/>
            <person name="Kavagutti S V."/>
        </authorList>
    </citation>
    <scope>NUCLEOTIDE SEQUENCE</scope>
</reference>
<keyword evidence="1" id="KW-0812">Transmembrane</keyword>
<protein>
    <submittedName>
        <fullName evidence="2">Unannotated protein</fullName>
    </submittedName>
</protein>
<gene>
    <name evidence="2" type="ORF">UFOPK1740_00262</name>
</gene>
<feature type="transmembrane region" description="Helical" evidence="1">
    <location>
        <begin position="40"/>
        <end position="58"/>
    </location>
</feature>
<feature type="transmembrane region" description="Helical" evidence="1">
    <location>
        <begin position="9"/>
        <end position="34"/>
    </location>
</feature>
<keyword evidence="1" id="KW-0472">Membrane</keyword>
<feature type="transmembrane region" description="Helical" evidence="1">
    <location>
        <begin position="63"/>
        <end position="82"/>
    </location>
</feature>
<proteinExistence type="predicted"/>
<keyword evidence="1" id="KW-1133">Transmembrane helix</keyword>
<sequence length="121" mass="13548">MSLPIGTKIIVFIFLLSGTFHLVNPGVFIALVPPALGNEFFWIATSGILEIACAIGLLTKQKWAPKLTAAVLLVIWVGNWWYAIDVTWNLETSWLLIIGSWLRLPLQIPLIQWALRSPVKI</sequence>
<dbReference type="AlphaFoldDB" id="A0A6J6E695"/>
<evidence type="ECO:0000313" key="2">
    <source>
        <dbReference type="EMBL" id="CAB4571366.1"/>
    </source>
</evidence>
<dbReference type="EMBL" id="CAEZTU010000006">
    <property type="protein sequence ID" value="CAB4571366.1"/>
    <property type="molecule type" value="Genomic_DNA"/>
</dbReference>
<evidence type="ECO:0000256" key="1">
    <source>
        <dbReference type="SAM" id="Phobius"/>
    </source>
</evidence>